<dbReference type="GO" id="GO:0004252">
    <property type="term" value="F:serine-type endopeptidase activity"/>
    <property type="evidence" value="ECO:0007669"/>
    <property type="project" value="UniProtKB-UniRule"/>
</dbReference>
<feature type="compositionally biased region" description="Acidic residues" evidence="15">
    <location>
        <begin position="1100"/>
        <end position="1112"/>
    </location>
</feature>
<dbReference type="CDD" id="cd04059">
    <property type="entry name" value="Peptidases_S8_Protein_convertases_Kexins_Furin-like"/>
    <property type="match status" value="1"/>
</dbReference>
<feature type="region of interest" description="Disordered" evidence="15">
    <location>
        <begin position="1011"/>
        <end position="1155"/>
    </location>
</feature>
<keyword evidence="4" id="KW-0812">Transmembrane</keyword>
<evidence type="ECO:0000313" key="17">
    <source>
        <dbReference type="EMBL" id="KAF9542151.1"/>
    </source>
</evidence>
<feature type="compositionally biased region" description="Polar residues" evidence="15">
    <location>
        <begin position="1139"/>
        <end position="1148"/>
    </location>
</feature>
<dbReference type="PRINTS" id="PR00723">
    <property type="entry name" value="SUBTILISIN"/>
</dbReference>
<dbReference type="GO" id="GO:0007323">
    <property type="term" value="P:peptide pheromone maturation"/>
    <property type="evidence" value="ECO:0007669"/>
    <property type="project" value="UniProtKB-ARBA"/>
</dbReference>
<evidence type="ECO:0000256" key="10">
    <source>
        <dbReference type="ARBA" id="ARBA00023136"/>
    </source>
</evidence>
<keyword evidence="10" id="KW-0472">Membrane</keyword>
<dbReference type="SUPFAM" id="SSF52743">
    <property type="entry name" value="Subtilisin-like"/>
    <property type="match status" value="1"/>
</dbReference>
<dbReference type="InterPro" id="IPR023828">
    <property type="entry name" value="Peptidase_S8_Ser-AS"/>
</dbReference>
<dbReference type="GO" id="GO:0000139">
    <property type="term" value="C:Golgi membrane"/>
    <property type="evidence" value="ECO:0007669"/>
    <property type="project" value="TreeGrafter"/>
</dbReference>
<dbReference type="InterPro" id="IPR008979">
    <property type="entry name" value="Galactose-bd-like_sf"/>
</dbReference>
<evidence type="ECO:0000256" key="1">
    <source>
        <dbReference type="ARBA" id="ARBA00004370"/>
    </source>
</evidence>
<evidence type="ECO:0000259" key="16">
    <source>
        <dbReference type="PROSITE" id="PS51829"/>
    </source>
</evidence>
<reference evidence="17" key="1">
    <citation type="journal article" date="2020" name="Fungal Divers.">
        <title>Resolving the Mortierellaceae phylogeny through synthesis of multi-gene phylogenetics and phylogenomics.</title>
        <authorList>
            <person name="Vandepol N."/>
            <person name="Liber J."/>
            <person name="Desiro A."/>
            <person name="Na H."/>
            <person name="Kennedy M."/>
            <person name="Barry K."/>
            <person name="Grigoriev I.V."/>
            <person name="Miller A.N."/>
            <person name="O'Donnell K."/>
            <person name="Stajich J.E."/>
            <person name="Bonito G."/>
        </authorList>
    </citation>
    <scope>NUCLEOTIDE SEQUENCE</scope>
    <source>
        <strain evidence="17">NRRL 2591</strain>
    </source>
</reference>
<dbReference type="InterPro" id="IPR015500">
    <property type="entry name" value="Peptidase_S8_subtilisin-rel"/>
</dbReference>
<keyword evidence="5" id="KW-0732">Signal</keyword>
<evidence type="ECO:0000256" key="7">
    <source>
        <dbReference type="ARBA" id="ARBA00022825"/>
    </source>
</evidence>
<proteinExistence type="inferred from homology"/>
<feature type="active site" description="Charge relay system" evidence="13 14">
    <location>
        <position position="474"/>
    </location>
</feature>
<keyword evidence="11" id="KW-0865">Zymogen</keyword>
<evidence type="ECO:0000256" key="6">
    <source>
        <dbReference type="ARBA" id="ARBA00022801"/>
    </source>
</evidence>
<dbReference type="InterPro" id="IPR022398">
    <property type="entry name" value="Peptidase_S8_His-AS"/>
</dbReference>
<evidence type="ECO:0000256" key="4">
    <source>
        <dbReference type="ARBA" id="ARBA00022692"/>
    </source>
</evidence>
<organism evidence="17 18">
    <name type="scientific">Mortierella hygrophila</name>
    <dbReference type="NCBI Taxonomy" id="979708"/>
    <lineage>
        <taxon>Eukaryota</taxon>
        <taxon>Fungi</taxon>
        <taxon>Fungi incertae sedis</taxon>
        <taxon>Mucoromycota</taxon>
        <taxon>Mortierellomycotina</taxon>
        <taxon>Mortierellomycetes</taxon>
        <taxon>Mortierellales</taxon>
        <taxon>Mortierellaceae</taxon>
        <taxon>Mortierella</taxon>
    </lineage>
</organism>
<dbReference type="GO" id="GO:0016485">
    <property type="term" value="P:protein processing"/>
    <property type="evidence" value="ECO:0007669"/>
    <property type="project" value="TreeGrafter"/>
</dbReference>
<evidence type="ECO:0000313" key="18">
    <source>
        <dbReference type="Proteomes" id="UP000723463"/>
    </source>
</evidence>
<feature type="compositionally biased region" description="Acidic residues" evidence="15">
    <location>
        <begin position="1054"/>
        <end position="1063"/>
    </location>
</feature>
<dbReference type="Pfam" id="PF01483">
    <property type="entry name" value="P_proprotein"/>
    <property type="match status" value="1"/>
</dbReference>
<evidence type="ECO:0000256" key="11">
    <source>
        <dbReference type="ARBA" id="ARBA00023145"/>
    </source>
</evidence>
<feature type="region of interest" description="Disordered" evidence="15">
    <location>
        <begin position="244"/>
        <end position="386"/>
    </location>
</feature>
<feature type="region of interest" description="Disordered" evidence="15">
    <location>
        <begin position="135"/>
        <end position="157"/>
    </location>
</feature>
<evidence type="ECO:0000256" key="8">
    <source>
        <dbReference type="ARBA" id="ARBA00022837"/>
    </source>
</evidence>
<comment type="similarity">
    <text evidence="2">Belongs to the peptidase S8 family. Furin subfamily.</text>
</comment>
<accession>A0A9P6F521</accession>
<keyword evidence="8" id="KW-0106">Calcium</keyword>
<name>A0A9P6F521_9FUNG</name>
<keyword evidence="7 14" id="KW-0720">Serine protease</keyword>
<keyword evidence="12" id="KW-0325">Glycoprotein</keyword>
<sequence length="1155" mass="125383">MSARTTTTTTTSTTRLVKTSCIIGLTAVLLAFFTNTHSHAYAYGGRIDFIPDYDHDSRDYYLIRAQSPHHQQQQQQHHHHHRLGTGAEPDDYAWMTLHEDQQREMGDLLGLRFEAGVGQLPDYFLYSTPKRFVDGLSSNSAPQKQKRTGRGGGGGGLTKRSIIPPEFGSHALQFTPNIDSGPEPEVEAVQVAETDPIVERFHALKLEYAKRQERAGGEGTGTASLRKAKRNDLQAEIVKAMGTIERQELRQRNKKRAPLPDSDPSLQHSSPKGGVQRGGQAENPVRRGGGDSRPGRLSGSEKEQEEEEVESAAEEEEVAEEEQGQGESASDDEGGEEQVGEESTEQDEGSEGSEETQEEGGEGEGGLDPEDDPKAEYQPEGEEQPEDGFAQKLDIADPGFRFQWHLHNTKDRHDINVTGVWEQGINGTGVNVAIIDDGLDLTSEDLAPNFFKEGSWDFNDRTALPMPRLVDDQHGTRCAGEIAAAKNDLCGLGVAYGAKVAGLRILSGQITDVDEAAALNYRFQDNHIYSCSWGPPDDGQSMDAPKGVVLDAMKNGIKNGRSGLGSIFVFATGNGGSQDDDCNFDGYTNSLYTVSIGAIDRAGRHPYYSEACSAQLAVTYSNGGGSAIYTCDVGERRCFDQHGGTSAAAPIAAGMIALVLSVRPDLSWRDVQYLVMTTAIPVSVDDPDWTKTAAGRMFNHKFGYGSLDAYALVEAAKTFQSLGPQTFFHPAAIPVGRKIPQNAKGLISVLKVSQDDLLAEGVRLGTLEHITVTVNIEHERRGDVEVVLTSPNGIESRLGVRRRYDAATTGFPNWTFMTVKHWGENPVGEWKLTVRDQNNPELGGKFVDWRIQFWGETKREVTNIKAKPLTPSSTGDEGEKLLSQTQSGDESHNPKSNDMTEEEGPASQHSQPPADKSTSESKVIVDQDPTVPNKLGNKGKENIPTTDHHEGLNPAHAESLGFEADSEEQVASTVRRTLYAFVGIIGVGGLIAGYLTRHKWDGRGQYASVRGGGNGGSSGGVGHLGGRNFANDDDDIDLLPRGLRPVQSDSSLTDYEDEDEDTTSDDRETRQQHRQQKGGLEMESRSNGQKGERQQSGSVDEFEDGSDTDNEDFLSQSVRGGGSGLLKSNKKTALGGSRMMTQATSSPATLLVEHA</sequence>
<keyword evidence="9" id="KW-1133">Transmembrane helix</keyword>
<evidence type="ECO:0000256" key="15">
    <source>
        <dbReference type="SAM" id="MobiDB-lite"/>
    </source>
</evidence>
<gene>
    <name evidence="17" type="primary">KEX2_1</name>
    <name evidence="17" type="ORF">EC957_002302</name>
</gene>
<dbReference type="InterPro" id="IPR002884">
    <property type="entry name" value="P_dom"/>
</dbReference>
<comment type="subcellular location">
    <subcellularLocation>
        <location evidence="1">Membrane</location>
    </subcellularLocation>
</comment>
<dbReference type="PROSITE" id="PS51892">
    <property type="entry name" value="SUBTILASE"/>
    <property type="match status" value="1"/>
</dbReference>
<comment type="caution">
    <text evidence="17">The sequence shown here is derived from an EMBL/GenBank/DDBJ whole genome shotgun (WGS) entry which is preliminary data.</text>
</comment>
<evidence type="ECO:0000256" key="14">
    <source>
        <dbReference type="PROSITE-ProRule" id="PRU01240"/>
    </source>
</evidence>
<feature type="compositionally biased region" description="Basic and acidic residues" evidence="15">
    <location>
        <begin position="284"/>
        <end position="302"/>
    </location>
</feature>
<feature type="compositionally biased region" description="Gly residues" evidence="15">
    <location>
        <begin position="1011"/>
        <end position="1025"/>
    </location>
</feature>
<feature type="domain" description="P/Homo B" evidence="16">
    <location>
        <begin position="722"/>
        <end position="859"/>
    </location>
</feature>
<feature type="compositionally biased region" description="Polar residues" evidence="15">
    <location>
        <begin position="1085"/>
        <end position="1098"/>
    </location>
</feature>
<dbReference type="PROSITE" id="PS00138">
    <property type="entry name" value="SUBTILASE_SER"/>
    <property type="match status" value="1"/>
</dbReference>
<evidence type="ECO:0000256" key="2">
    <source>
        <dbReference type="ARBA" id="ARBA00005325"/>
    </source>
</evidence>
<dbReference type="AlphaFoldDB" id="A0A9P6F521"/>
<dbReference type="Pfam" id="PF00082">
    <property type="entry name" value="Peptidase_S8"/>
    <property type="match status" value="1"/>
</dbReference>
<feature type="region of interest" description="Disordered" evidence="15">
    <location>
        <begin position="66"/>
        <end position="87"/>
    </location>
</feature>
<dbReference type="PROSITE" id="PS00137">
    <property type="entry name" value="SUBTILASE_HIS"/>
    <property type="match status" value="1"/>
</dbReference>
<keyword evidence="18" id="KW-1185">Reference proteome</keyword>
<protein>
    <submittedName>
        <fullName evidence="17">Pheromone processing endoprotease</fullName>
    </submittedName>
</protein>
<dbReference type="Proteomes" id="UP000723463">
    <property type="component" value="Unassembled WGS sequence"/>
</dbReference>
<feature type="compositionally biased region" description="Basic and acidic residues" evidence="15">
    <location>
        <begin position="938"/>
        <end position="951"/>
    </location>
</feature>
<dbReference type="SUPFAM" id="SSF49785">
    <property type="entry name" value="Galactose-binding domain-like"/>
    <property type="match status" value="1"/>
</dbReference>
<keyword evidence="3 14" id="KW-0645">Protease</keyword>
<dbReference type="Gene3D" id="2.60.120.260">
    <property type="entry name" value="Galactose-binding domain-like"/>
    <property type="match status" value="1"/>
</dbReference>
<evidence type="ECO:0000256" key="12">
    <source>
        <dbReference type="ARBA" id="ARBA00023180"/>
    </source>
</evidence>
<evidence type="ECO:0000256" key="3">
    <source>
        <dbReference type="ARBA" id="ARBA00022670"/>
    </source>
</evidence>
<dbReference type="PROSITE" id="PS51829">
    <property type="entry name" value="P_HOMO_B"/>
    <property type="match status" value="1"/>
</dbReference>
<keyword evidence="6 14" id="KW-0378">Hydrolase</keyword>
<evidence type="ECO:0000256" key="13">
    <source>
        <dbReference type="PIRSR" id="PIRSR615500-1"/>
    </source>
</evidence>
<evidence type="ECO:0000256" key="5">
    <source>
        <dbReference type="ARBA" id="ARBA00022729"/>
    </source>
</evidence>
<evidence type="ECO:0000256" key="9">
    <source>
        <dbReference type="ARBA" id="ARBA00022989"/>
    </source>
</evidence>
<feature type="active site" description="Charge relay system" evidence="13 14">
    <location>
        <position position="646"/>
    </location>
</feature>
<dbReference type="PANTHER" id="PTHR42884">
    <property type="entry name" value="PROPROTEIN CONVERTASE SUBTILISIN/KEXIN-RELATED"/>
    <property type="match status" value="1"/>
</dbReference>
<dbReference type="PANTHER" id="PTHR42884:SF14">
    <property type="entry name" value="NEUROENDOCRINE CONVERTASE 1"/>
    <property type="match status" value="1"/>
</dbReference>
<feature type="region of interest" description="Disordered" evidence="15">
    <location>
        <begin position="864"/>
        <end position="954"/>
    </location>
</feature>
<dbReference type="FunFam" id="3.40.50.200:FF:000005">
    <property type="entry name" value="Proprotein convertase subtilisin/kexin type 7"/>
    <property type="match status" value="1"/>
</dbReference>
<dbReference type="InterPro" id="IPR036852">
    <property type="entry name" value="Peptidase_S8/S53_dom_sf"/>
</dbReference>
<dbReference type="InterPro" id="IPR000209">
    <property type="entry name" value="Peptidase_S8/S53_dom"/>
</dbReference>
<feature type="compositionally biased region" description="Acidic residues" evidence="15">
    <location>
        <begin position="303"/>
        <end position="371"/>
    </location>
</feature>
<dbReference type="Gene3D" id="3.40.50.200">
    <property type="entry name" value="Peptidase S8/S53 domain"/>
    <property type="match status" value="1"/>
</dbReference>
<feature type="active site" description="Charge relay system" evidence="13 14">
    <location>
        <position position="436"/>
    </location>
</feature>
<dbReference type="GO" id="GO:0005802">
    <property type="term" value="C:trans-Golgi network"/>
    <property type="evidence" value="ECO:0007669"/>
    <property type="project" value="TreeGrafter"/>
</dbReference>
<dbReference type="FunFam" id="2.60.120.260:FF:000026">
    <property type="entry name" value="proprotein convertase subtilisin/kexin type 7"/>
    <property type="match status" value="1"/>
</dbReference>
<dbReference type="InterPro" id="IPR034182">
    <property type="entry name" value="Kexin/furin"/>
</dbReference>
<dbReference type="EMBL" id="JAAAXW010000146">
    <property type="protein sequence ID" value="KAF9542151.1"/>
    <property type="molecule type" value="Genomic_DNA"/>
</dbReference>